<reference evidence="2 3" key="1">
    <citation type="submission" date="2019-04" db="EMBL/GenBank/DDBJ databases">
        <title>An improved genome assembly and genetic linkage map for asparagus bean, Vigna unguiculata ssp. sesquipedialis.</title>
        <authorList>
            <person name="Xia Q."/>
            <person name="Zhang R."/>
            <person name="Dong Y."/>
        </authorList>
    </citation>
    <scope>NUCLEOTIDE SEQUENCE [LARGE SCALE GENOMIC DNA]</scope>
    <source>
        <tissue evidence="2">Leaf</tissue>
    </source>
</reference>
<keyword evidence="3" id="KW-1185">Reference proteome</keyword>
<accession>A0A4D6M7L5</accession>
<name>A0A4D6M7L5_VIGUN</name>
<organism evidence="2 3">
    <name type="scientific">Vigna unguiculata</name>
    <name type="common">Cowpea</name>
    <dbReference type="NCBI Taxonomy" id="3917"/>
    <lineage>
        <taxon>Eukaryota</taxon>
        <taxon>Viridiplantae</taxon>
        <taxon>Streptophyta</taxon>
        <taxon>Embryophyta</taxon>
        <taxon>Tracheophyta</taxon>
        <taxon>Spermatophyta</taxon>
        <taxon>Magnoliopsida</taxon>
        <taxon>eudicotyledons</taxon>
        <taxon>Gunneridae</taxon>
        <taxon>Pentapetalae</taxon>
        <taxon>rosids</taxon>
        <taxon>fabids</taxon>
        <taxon>Fabales</taxon>
        <taxon>Fabaceae</taxon>
        <taxon>Papilionoideae</taxon>
        <taxon>50 kb inversion clade</taxon>
        <taxon>NPAAA clade</taxon>
        <taxon>indigoferoid/millettioid clade</taxon>
        <taxon>Phaseoleae</taxon>
        <taxon>Vigna</taxon>
    </lineage>
</organism>
<evidence type="ECO:0000256" key="1">
    <source>
        <dbReference type="SAM" id="MobiDB-lite"/>
    </source>
</evidence>
<protein>
    <submittedName>
        <fullName evidence="2">Uncharacterized protein</fullName>
    </submittedName>
</protein>
<sequence length="65" mass="7389">MSSSNVEKAFRHEERARSLVSESCSSGDAAKENRDNFAIEWVEHNMPLREGYECVDHGVKWSSTT</sequence>
<feature type="region of interest" description="Disordered" evidence="1">
    <location>
        <begin position="1"/>
        <end position="29"/>
    </location>
</feature>
<dbReference type="Proteomes" id="UP000501690">
    <property type="component" value="Linkage Group LG6"/>
</dbReference>
<dbReference type="AlphaFoldDB" id="A0A4D6M7L5"/>
<gene>
    <name evidence="2" type="ORF">DEO72_LG6g1113</name>
</gene>
<dbReference type="EMBL" id="CP039350">
    <property type="protein sequence ID" value="QCD96411.1"/>
    <property type="molecule type" value="Genomic_DNA"/>
</dbReference>
<feature type="compositionally biased region" description="Basic and acidic residues" evidence="1">
    <location>
        <begin position="8"/>
        <end position="17"/>
    </location>
</feature>
<proteinExistence type="predicted"/>
<evidence type="ECO:0000313" key="3">
    <source>
        <dbReference type="Proteomes" id="UP000501690"/>
    </source>
</evidence>
<evidence type="ECO:0000313" key="2">
    <source>
        <dbReference type="EMBL" id="QCD96411.1"/>
    </source>
</evidence>